<sequence length="226" mass="24551">MNQWFTVSLQDSTGELVPFTQPTSKIVCVGRNYIAHAKELNNPIPDSPILFIKPNSCLVNLPDGVKLPITSSSCHHELEVAILVGQQMSNTLPEQVADNIAGIGLGLDLTLREIQSELKAKGQPWEKAKSFDGACPVSPFIAYNKKQINLDKITFQLIKNGQVTQTGNTNDMLFKVTDLVATISQHFTLYPGDIVLTGTPAGVGELHSGDQLVVSLNDLQWSTAVI</sequence>
<keyword evidence="1" id="KW-0479">Metal-binding</keyword>
<reference evidence="3 4" key="1">
    <citation type="submission" date="2024-06" db="EMBL/GenBank/DDBJ databases">
        <authorList>
            <person name="Li F."/>
        </authorList>
    </citation>
    <scope>NUCLEOTIDE SEQUENCE [LARGE SCALE GENOMIC DNA]</scope>
    <source>
        <strain evidence="3 4">GXAS 311</strain>
    </source>
</reference>
<dbReference type="RefSeq" id="WP_353873850.1">
    <property type="nucleotide sequence ID" value="NZ_JBEVCJ010000003.1"/>
</dbReference>
<feature type="domain" description="Fumarylacetoacetase-like C-terminal" evidence="2">
    <location>
        <begin position="25"/>
        <end position="218"/>
    </location>
</feature>
<dbReference type="Pfam" id="PF01557">
    <property type="entry name" value="FAA_hydrolase"/>
    <property type="match status" value="1"/>
</dbReference>
<dbReference type="SUPFAM" id="SSF56529">
    <property type="entry name" value="FAH"/>
    <property type="match status" value="1"/>
</dbReference>
<evidence type="ECO:0000256" key="1">
    <source>
        <dbReference type="ARBA" id="ARBA00022723"/>
    </source>
</evidence>
<dbReference type="Proteomes" id="UP001548189">
    <property type="component" value="Unassembled WGS sequence"/>
</dbReference>
<dbReference type="GO" id="GO:0016787">
    <property type="term" value="F:hydrolase activity"/>
    <property type="evidence" value="ECO:0007669"/>
    <property type="project" value="UniProtKB-KW"/>
</dbReference>
<dbReference type="PANTHER" id="PTHR11820:SF7">
    <property type="entry name" value="ACYLPYRUVASE FAHD1, MITOCHONDRIAL"/>
    <property type="match status" value="1"/>
</dbReference>
<comment type="caution">
    <text evidence="3">The sequence shown here is derived from an EMBL/GenBank/DDBJ whole genome shotgun (WGS) entry which is preliminary data.</text>
</comment>
<evidence type="ECO:0000313" key="4">
    <source>
        <dbReference type="Proteomes" id="UP001548189"/>
    </source>
</evidence>
<keyword evidence="3" id="KW-0378">Hydrolase</keyword>
<dbReference type="InterPro" id="IPR036663">
    <property type="entry name" value="Fumarylacetoacetase_C_sf"/>
</dbReference>
<gene>
    <name evidence="3" type="ORF">ABVT43_04035</name>
</gene>
<name>A0ABV2BQS7_9GAMM</name>
<evidence type="ECO:0000313" key="3">
    <source>
        <dbReference type="EMBL" id="MET1254292.1"/>
    </source>
</evidence>
<keyword evidence="4" id="KW-1185">Reference proteome</keyword>
<dbReference type="NCBIfam" id="NF007967">
    <property type="entry name" value="PRK10691.1"/>
    <property type="match status" value="1"/>
</dbReference>
<dbReference type="InterPro" id="IPR011234">
    <property type="entry name" value="Fumarylacetoacetase-like_C"/>
</dbReference>
<dbReference type="Gene3D" id="3.90.850.10">
    <property type="entry name" value="Fumarylacetoacetase-like, C-terminal domain"/>
    <property type="match status" value="1"/>
</dbReference>
<organism evidence="3 4">
    <name type="scientific">Aliikangiella maris</name>
    <dbReference type="NCBI Taxonomy" id="3162458"/>
    <lineage>
        <taxon>Bacteria</taxon>
        <taxon>Pseudomonadati</taxon>
        <taxon>Pseudomonadota</taxon>
        <taxon>Gammaproteobacteria</taxon>
        <taxon>Oceanospirillales</taxon>
        <taxon>Pleioneaceae</taxon>
        <taxon>Aliikangiella</taxon>
    </lineage>
</organism>
<accession>A0ABV2BQS7</accession>
<dbReference type="EMBL" id="JBEVCJ010000003">
    <property type="protein sequence ID" value="MET1254292.1"/>
    <property type="molecule type" value="Genomic_DNA"/>
</dbReference>
<evidence type="ECO:0000259" key="2">
    <source>
        <dbReference type="Pfam" id="PF01557"/>
    </source>
</evidence>
<proteinExistence type="predicted"/>
<dbReference type="PANTHER" id="PTHR11820">
    <property type="entry name" value="ACYLPYRUVASE"/>
    <property type="match status" value="1"/>
</dbReference>
<protein>
    <submittedName>
        <fullName evidence="3">Fumarylacetoacetate hydrolase family protein</fullName>
    </submittedName>
</protein>